<dbReference type="SUPFAM" id="SSF158472">
    <property type="entry name" value="HAMP domain-like"/>
    <property type="match status" value="1"/>
</dbReference>
<dbReference type="InterPro" id="IPR005467">
    <property type="entry name" value="His_kinase_dom"/>
</dbReference>
<dbReference type="GO" id="GO:0016020">
    <property type="term" value="C:membrane"/>
    <property type="evidence" value="ECO:0007669"/>
    <property type="project" value="UniProtKB-SubCell"/>
</dbReference>
<keyword evidence="5" id="KW-0808">Transferase</keyword>
<protein>
    <recommendedName>
        <fullName evidence="3">histidine kinase</fullName>
        <ecNumber evidence="3">2.7.13.3</ecNumber>
    </recommendedName>
</protein>
<dbReference type="Pfam" id="PF02518">
    <property type="entry name" value="HATPase_c"/>
    <property type="match status" value="1"/>
</dbReference>
<feature type="domain" description="Histidine kinase" evidence="10">
    <location>
        <begin position="294"/>
        <end position="510"/>
    </location>
</feature>
<evidence type="ECO:0000259" key="10">
    <source>
        <dbReference type="PROSITE" id="PS50109"/>
    </source>
</evidence>
<keyword evidence="8" id="KW-0175">Coiled coil</keyword>
<keyword evidence="7" id="KW-0902">Two-component regulatory system</keyword>
<feature type="coiled-coil region" evidence="8">
    <location>
        <begin position="257"/>
        <end position="284"/>
    </location>
</feature>
<dbReference type="CDD" id="cd00075">
    <property type="entry name" value="HATPase"/>
    <property type="match status" value="1"/>
</dbReference>
<dbReference type="SUPFAM" id="SSF47384">
    <property type="entry name" value="Homodimeric domain of signal transducing histidine kinase"/>
    <property type="match status" value="1"/>
</dbReference>
<evidence type="ECO:0000256" key="9">
    <source>
        <dbReference type="SAM" id="Phobius"/>
    </source>
</evidence>
<dbReference type="EC" id="2.7.13.3" evidence="3"/>
<dbReference type="CDD" id="cd06225">
    <property type="entry name" value="HAMP"/>
    <property type="match status" value="1"/>
</dbReference>
<keyword evidence="6 12" id="KW-0418">Kinase</keyword>
<dbReference type="Gene3D" id="6.10.340.10">
    <property type="match status" value="1"/>
</dbReference>
<dbReference type="InterPro" id="IPR004358">
    <property type="entry name" value="Sig_transdc_His_kin-like_C"/>
</dbReference>
<dbReference type="Pfam" id="PF00512">
    <property type="entry name" value="HisKA"/>
    <property type="match status" value="1"/>
</dbReference>
<dbReference type="CDD" id="cd00082">
    <property type="entry name" value="HisKA"/>
    <property type="match status" value="1"/>
</dbReference>
<evidence type="ECO:0000259" key="11">
    <source>
        <dbReference type="PROSITE" id="PS50885"/>
    </source>
</evidence>
<evidence type="ECO:0000256" key="7">
    <source>
        <dbReference type="ARBA" id="ARBA00023012"/>
    </source>
</evidence>
<dbReference type="EMBL" id="PNIN01000048">
    <property type="protein sequence ID" value="PMP70831.1"/>
    <property type="molecule type" value="Genomic_DNA"/>
</dbReference>
<dbReference type="AlphaFoldDB" id="A0A2J6WKA5"/>
<evidence type="ECO:0000313" key="13">
    <source>
        <dbReference type="Proteomes" id="UP000242881"/>
    </source>
</evidence>
<accession>A0A2J6WKA5</accession>
<dbReference type="PROSITE" id="PS50109">
    <property type="entry name" value="HIS_KIN"/>
    <property type="match status" value="1"/>
</dbReference>
<keyword evidence="9" id="KW-0472">Membrane</keyword>
<dbReference type="Gene3D" id="3.30.565.10">
    <property type="entry name" value="Histidine kinase-like ATPase, C-terminal domain"/>
    <property type="match status" value="1"/>
</dbReference>
<evidence type="ECO:0000256" key="4">
    <source>
        <dbReference type="ARBA" id="ARBA00022553"/>
    </source>
</evidence>
<keyword evidence="4" id="KW-0597">Phosphoprotein</keyword>
<dbReference type="InterPro" id="IPR003594">
    <property type="entry name" value="HATPase_dom"/>
</dbReference>
<dbReference type="InterPro" id="IPR003660">
    <property type="entry name" value="HAMP_dom"/>
</dbReference>
<evidence type="ECO:0000256" key="2">
    <source>
        <dbReference type="ARBA" id="ARBA00004370"/>
    </source>
</evidence>
<dbReference type="PRINTS" id="PR00344">
    <property type="entry name" value="BCTRLSENSOR"/>
</dbReference>
<dbReference type="PANTHER" id="PTHR43711">
    <property type="entry name" value="TWO-COMPONENT HISTIDINE KINASE"/>
    <property type="match status" value="1"/>
</dbReference>
<evidence type="ECO:0000256" key="6">
    <source>
        <dbReference type="ARBA" id="ARBA00022777"/>
    </source>
</evidence>
<dbReference type="InterPro" id="IPR036097">
    <property type="entry name" value="HisK_dim/P_sf"/>
</dbReference>
<comment type="caution">
    <text evidence="12">The sequence shown here is derived from an EMBL/GenBank/DDBJ whole genome shotgun (WGS) entry which is preliminary data.</text>
</comment>
<evidence type="ECO:0000256" key="1">
    <source>
        <dbReference type="ARBA" id="ARBA00000085"/>
    </source>
</evidence>
<organism evidence="12 13">
    <name type="scientific">Calditerrivibrio nitroreducens</name>
    <dbReference type="NCBI Taxonomy" id="477976"/>
    <lineage>
        <taxon>Bacteria</taxon>
        <taxon>Pseudomonadati</taxon>
        <taxon>Deferribacterota</taxon>
        <taxon>Deferribacteres</taxon>
        <taxon>Deferribacterales</taxon>
        <taxon>Calditerrivibrionaceae</taxon>
    </lineage>
</organism>
<dbReference type="SMART" id="SM00387">
    <property type="entry name" value="HATPase_c"/>
    <property type="match status" value="1"/>
</dbReference>
<dbReference type="SMART" id="SM00388">
    <property type="entry name" value="HisKA"/>
    <property type="match status" value="1"/>
</dbReference>
<dbReference type="Proteomes" id="UP000242881">
    <property type="component" value="Unassembled WGS sequence"/>
</dbReference>
<dbReference type="InterPro" id="IPR036890">
    <property type="entry name" value="HATPase_C_sf"/>
</dbReference>
<dbReference type="Gene3D" id="3.30.450.290">
    <property type="match status" value="1"/>
</dbReference>
<dbReference type="InterPro" id="IPR003661">
    <property type="entry name" value="HisK_dim/P_dom"/>
</dbReference>
<feature type="transmembrane region" description="Helical" evidence="9">
    <location>
        <begin position="7"/>
        <end position="29"/>
    </location>
</feature>
<dbReference type="Pfam" id="PF11845">
    <property type="entry name" value="Tll0287-like"/>
    <property type="match status" value="1"/>
</dbReference>
<dbReference type="SUPFAM" id="SSF55874">
    <property type="entry name" value="ATPase domain of HSP90 chaperone/DNA topoisomerase II/histidine kinase"/>
    <property type="match status" value="1"/>
</dbReference>
<dbReference type="PANTHER" id="PTHR43711:SF1">
    <property type="entry name" value="HISTIDINE KINASE 1"/>
    <property type="match status" value="1"/>
</dbReference>
<evidence type="ECO:0000256" key="5">
    <source>
        <dbReference type="ARBA" id="ARBA00022679"/>
    </source>
</evidence>
<feature type="domain" description="HAMP" evidence="11">
    <location>
        <begin position="202"/>
        <end position="254"/>
    </location>
</feature>
<evidence type="ECO:0000256" key="8">
    <source>
        <dbReference type="SAM" id="Coils"/>
    </source>
</evidence>
<keyword evidence="9" id="KW-0812">Transmembrane</keyword>
<reference evidence="12 13" key="1">
    <citation type="submission" date="2018-01" db="EMBL/GenBank/DDBJ databases">
        <title>Metagenomic assembled genomes from two thermal pools in the Uzon Caldera, Kamchatka, Russia.</title>
        <authorList>
            <person name="Wilkins L."/>
            <person name="Ettinger C."/>
        </authorList>
    </citation>
    <scope>NUCLEOTIDE SEQUENCE [LARGE SCALE GENOMIC DNA]</scope>
    <source>
        <strain evidence="12">ZAV-05</strain>
    </source>
</reference>
<dbReference type="Gene3D" id="1.10.287.130">
    <property type="match status" value="1"/>
</dbReference>
<evidence type="ECO:0000256" key="3">
    <source>
        <dbReference type="ARBA" id="ARBA00012438"/>
    </source>
</evidence>
<dbReference type="PROSITE" id="PS50885">
    <property type="entry name" value="HAMP"/>
    <property type="match status" value="1"/>
</dbReference>
<name>A0A2J6WKA5_9BACT</name>
<keyword evidence="9" id="KW-1133">Transmembrane helix</keyword>
<dbReference type="GO" id="GO:0000155">
    <property type="term" value="F:phosphorelay sensor kinase activity"/>
    <property type="evidence" value="ECO:0007669"/>
    <property type="project" value="InterPro"/>
</dbReference>
<feature type="transmembrane region" description="Helical" evidence="9">
    <location>
        <begin position="180"/>
        <end position="200"/>
    </location>
</feature>
<comment type="subcellular location">
    <subcellularLocation>
        <location evidence="2">Membrane</location>
    </subcellularLocation>
</comment>
<gene>
    <name evidence="12" type="ORF">C0187_04750</name>
</gene>
<evidence type="ECO:0000313" key="12">
    <source>
        <dbReference type="EMBL" id="PMP70831.1"/>
    </source>
</evidence>
<dbReference type="InterPro" id="IPR050736">
    <property type="entry name" value="Sensor_HK_Regulatory"/>
</dbReference>
<dbReference type="InterPro" id="IPR021796">
    <property type="entry name" value="Tll0287-like_dom"/>
</dbReference>
<sequence length="510" mass="58664">MTLIKKFVIYLSIVTILIISPLIMIIWHYQKELLLNQAKIQAETLFKMIVITRQWVAENRGRVEPVPAVATKEISEYAKKMANFKFHITSDILVNPENAPDEFEKKALKYFKEGEKEFSEIIEYPNAGTVFRYMAPLHINESCMSCHYYQGYKIGDIRGGISVFIPINSLKDTILLNNKMFYMFGFITFTSIILTVTILVNNLVLRHIKTLADASNEVIKNNYNVKTEIKTGDEIESLSMAFDKMVNTIARNEDLLKAKLKEAISNYVATYEELKNKNEKLLSLNKMKTDIIDTMAHDFRTPMTKILSYSEMLKDPKFMSDPLVIERAISVIYNNINIMKNSLDQILILSKLEYSDIALEFEEISLRDFVIYIVSLFDKEIDDKRLNLTIDIDDNLTVKADRNILNSLIKNLISNAIKYSKIDGEIIISARSNTEEVIFEVYDSGIGIKSDELDKIFNRFFRGSNVKNSFQGTGLGMSIIYQATRRLGWDIRVESEEGVYTKVTLFIPID</sequence>
<proteinExistence type="predicted"/>
<comment type="catalytic activity">
    <reaction evidence="1">
        <text>ATP + protein L-histidine = ADP + protein N-phospho-L-histidine.</text>
        <dbReference type="EC" id="2.7.13.3"/>
    </reaction>
</comment>